<sequence>MLGVATQWAETTTYRNLKHPHCYCRDEREFFYPEGTLPRLTMIFPFATSFIAVLALGQTALAALTPAQVVSNINNVAIISGNANSALVSLSGSSSFTQVKNTGESLATSFNLIITNVNAAVAAMSVTPAFTDIQADSVVGALNGFITIHQTLLGTVIGKRSFFGQFGATAPIAAVLRSLETCVDGFAGSLIALIPTRTSTVQMGTGQLGGTLKNSIKAYQAICIPSILYPTFMPICAELGL</sequence>
<dbReference type="OrthoDB" id="3210262at2759"/>
<dbReference type="Proteomes" id="UP000567179">
    <property type="component" value="Unassembled WGS sequence"/>
</dbReference>
<dbReference type="AlphaFoldDB" id="A0A8H5F0I9"/>
<name>A0A8H5F0I9_9AGAR</name>
<proteinExistence type="predicted"/>
<dbReference type="EMBL" id="JAACJJ010000030">
    <property type="protein sequence ID" value="KAF5318808.1"/>
    <property type="molecule type" value="Genomic_DNA"/>
</dbReference>
<gene>
    <name evidence="1" type="ORF">D9619_010860</name>
</gene>
<comment type="caution">
    <text evidence="1">The sequence shown here is derived from an EMBL/GenBank/DDBJ whole genome shotgun (WGS) entry which is preliminary data.</text>
</comment>
<dbReference type="Pfam" id="PF12296">
    <property type="entry name" value="HsbA"/>
    <property type="match status" value="1"/>
</dbReference>
<dbReference type="InterPro" id="IPR021054">
    <property type="entry name" value="Cell_wall_mannoprotein_1"/>
</dbReference>
<evidence type="ECO:0000313" key="2">
    <source>
        <dbReference type="Proteomes" id="UP000567179"/>
    </source>
</evidence>
<organism evidence="1 2">
    <name type="scientific">Psilocybe cf. subviscida</name>
    <dbReference type="NCBI Taxonomy" id="2480587"/>
    <lineage>
        <taxon>Eukaryota</taxon>
        <taxon>Fungi</taxon>
        <taxon>Dikarya</taxon>
        <taxon>Basidiomycota</taxon>
        <taxon>Agaricomycotina</taxon>
        <taxon>Agaricomycetes</taxon>
        <taxon>Agaricomycetidae</taxon>
        <taxon>Agaricales</taxon>
        <taxon>Agaricineae</taxon>
        <taxon>Strophariaceae</taxon>
        <taxon>Psilocybe</taxon>
    </lineage>
</organism>
<protein>
    <submittedName>
        <fullName evidence="1">Uncharacterized protein</fullName>
    </submittedName>
</protein>
<accession>A0A8H5F0I9</accession>
<keyword evidence="2" id="KW-1185">Reference proteome</keyword>
<evidence type="ECO:0000313" key="1">
    <source>
        <dbReference type="EMBL" id="KAF5318808.1"/>
    </source>
</evidence>
<reference evidence="1 2" key="1">
    <citation type="journal article" date="2020" name="ISME J.">
        <title>Uncovering the hidden diversity of litter-decomposition mechanisms in mushroom-forming fungi.</title>
        <authorList>
            <person name="Floudas D."/>
            <person name="Bentzer J."/>
            <person name="Ahren D."/>
            <person name="Johansson T."/>
            <person name="Persson P."/>
            <person name="Tunlid A."/>
        </authorList>
    </citation>
    <scope>NUCLEOTIDE SEQUENCE [LARGE SCALE GENOMIC DNA]</scope>
    <source>
        <strain evidence="1 2">CBS 101986</strain>
    </source>
</reference>